<dbReference type="SUPFAM" id="SSF51445">
    <property type="entry name" value="(Trans)glycosidases"/>
    <property type="match status" value="1"/>
</dbReference>
<dbReference type="SUPFAM" id="SSF51011">
    <property type="entry name" value="Glycosyl hydrolase domain"/>
    <property type="match status" value="1"/>
</dbReference>
<dbReference type="EMBL" id="CP139558">
    <property type="protein sequence ID" value="WPU94866.1"/>
    <property type="molecule type" value="Genomic_DNA"/>
</dbReference>
<reference evidence="5 6" key="1">
    <citation type="submission" date="2023-11" db="EMBL/GenBank/DDBJ databases">
        <title>Analysis of the Genomes of Mucilaginibacter gossypii cycad 4 and M. sabulilitoris SNA2: microbes with the potential for plant growth promotion.</title>
        <authorList>
            <person name="Hirsch A.M."/>
            <person name="Humm E."/>
            <person name="Rubbi M."/>
            <person name="Del Vecchio G."/>
            <person name="Ha S.M."/>
            <person name="Pellegrini M."/>
            <person name="Gunsalus R.P."/>
        </authorList>
    </citation>
    <scope>NUCLEOTIDE SEQUENCE [LARGE SCALE GENOMIC DNA]</scope>
    <source>
        <strain evidence="5 6">SNA2</strain>
    </source>
</reference>
<dbReference type="InterPro" id="IPR000322">
    <property type="entry name" value="Glyco_hydro_31_TIM"/>
</dbReference>
<evidence type="ECO:0000313" key="5">
    <source>
        <dbReference type="EMBL" id="WPU94866.1"/>
    </source>
</evidence>
<dbReference type="Gene3D" id="2.60.40.1760">
    <property type="entry name" value="glycosyl hydrolase (family 31)"/>
    <property type="match status" value="1"/>
</dbReference>
<dbReference type="Gene3D" id="3.20.20.80">
    <property type="entry name" value="Glycosidases"/>
    <property type="match status" value="1"/>
</dbReference>
<dbReference type="Pfam" id="PF17137">
    <property type="entry name" value="DUF5110"/>
    <property type="match status" value="1"/>
</dbReference>
<feature type="chain" id="PRO_5046449007" evidence="3">
    <location>
        <begin position="27"/>
        <end position="953"/>
    </location>
</feature>
<dbReference type="CDD" id="cd14752">
    <property type="entry name" value="GH31_N"/>
    <property type="match status" value="1"/>
</dbReference>
<dbReference type="GO" id="GO:0016787">
    <property type="term" value="F:hydrolase activity"/>
    <property type="evidence" value="ECO:0007669"/>
    <property type="project" value="UniProtKB-KW"/>
</dbReference>
<dbReference type="Pfam" id="PF13802">
    <property type="entry name" value="Gal_mutarotas_2"/>
    <property type="match status" value="1"/>
</dbReference>
<keyword evidence="6" id="KW-1185">Reference proteome</keyword>
<organism evidence="5 6">
    <name type="scientific">Mucilaginibacter sabulilitoris</name>
    <dbReference type="NCBI Taxonomy" id="1173583"/>
    <lineage>
        <taxon>Bacteria</taxon>
        <taxon>Pseudomonadati</taxon>
        <taxon>Bacteroidota</taxon>
        <taxon>Sphingobacteriia</taxon>
        <taxon>Sphingobacteriales</taxon>
        <taxon>Sphingobacteriaceae</taxon>
        <taxon>Mucilaginibacter</taxon>
    </lineage>
</organism>
<dbReference type="InterPro" id="IPR048395">
    <property type="entry name" value="Glyco_hydro_31_C"/>
</dbReference>
<dbReference type="InterPro" id="IPR017853">
    <property type="entry name" value="GH"/>
</dbReference>
<keyword evidence="2" id="KW-0326">Glycosidase</keyword>
<dbReference type="PANTHER" id="PTHR43863:SF2">
    <property type="entry name" value="MALTASE-GLUCOAMYLASE"/>
    <property type="match status" value="1"/>
</dbReference>
<dbReference type="InterPro" id="IPR033403">
    <property type="entry name" value="DUF5110"/>
</dbReference>
<dbReference type="SUPFAM" id="SSF74650">
    <property type="entry name" value="Galactose mutarotase-like"/>
    <property type="match status" value="1"/>
</dbReference>
<dbReference type="Pfam" id="PF07691">
    <property type="entry name" value="PA14"/>
    <property type="match status" value="1"/>
</dbReference>
<dbReference type="InterPro" id="IPR013780">
    <property type="entry name" value="Glyco_hydro_b"/>
</dbReference>
<dbReference type="InterPro" id="IPR051816">
    <property type="entry name" value="Glycosyl_Hydrolase_31"/>
</dbReference>
<feature type="signal peptide" evidence="3">
    <location>
        <begin position="1"/>
        <end position="26"/>
    </location>
</feature>
<dbReference type="Proteomes" id="UP001324380">
    <property type="component" value="Chromosome"/>
</dbReference>
<comment type="similarity">
    <text evidence="1 2">Belongs to the glycosyl hydrolase 31 family.</text>
</comment>
<dbReference type="InterPro" id="IPR025887">
    <property type="entry name" value="Glyco_hydro_31_N_dom"/>
</dbReference>
<dbReference type="InterPro" id="IPR011658">
    <property type="entry name" value="PA14_dom"/>
</dbReference>
<dbReference type="Gene3D" id="2.60.40.1180">
    <property type="entry name" value="Golgi alpha-mannosidase II"/>
    <property type="match status" value="2"/>
</dbReference>
<sequence length="953" mass="109572">MKTMVKHVLWSTCTIFFAALCLHAVAQDTYKKVPDGIVVNLSQKSTQDARLLRLQVVSDNIIHVTATPENSFPSKQSLMALQPVTPAVNWHVVQKGNHLLLSTSSVTVHVWLPAGTVSFTDKSGKVILNENPERTFTPISNNGESSYHIIQSFHSQADEAIYGLGQHQNGIVNFKNQHLELLQNNTEVAVPFLVSSKNYGILWDNYSLTKFGDTRDYQPISGLKLFAADGSEGWLTATYAKKIDTTHVFAQRAESDIDYSSLETMKNFPQGYKLGEGKVSWTGSIASAYTGSHQFWLKYAGYVKIWIDGKLLADRWRQGWNPGTAVLNIDLIKGKKYPIKIEWFPDADESFIALKWLAPLSQAQQNKYAFDSESGDQLNYYFVYGKNADDVISGYRTVTGKAVMMPRWAMGFWQSRERYKTQAEILNTVKEFRDRKIPLDNIVEDWSYWKEDQWGSQDFDETRFPDPTGMIGTLHDRYHTHFMISVWPKFYEGINSYQYFDKNGWLYKRNIANHQRDWIGKGYFSTFYDAYNPKAREAFWDLMNKKLYSKGVDAWWMDASEPDITSNLSIQSRKDFMNPTYLGSSTQYFNAFPLQNAKGIYEGQRSTNPNSRVFLLTRSAYAGLQRYAAATWSGDIAARWDDMKNQIPAGINFALSGIPYWTMDIGGFAVEHRYEQPNERDLAEWREQMTRWYQFGSFVPLFRVHGQFPYREIYNVAPENHPAYQSMLFYDKLRYRLMPYIYSLAGMAYHRDYTLMRGLIMDYGRDEKVKNIADEYLFGPALLINPVCQYGVTSRDVYLPQGNGWYNLYNGKYTYGGQTIRADAPYDRIPVYIKEGSIIPFGPDMQYTDEKPADPISLYVYAGKDGNFTLYEDEGINYNYEKGAFSTIQLSYNEASKTLTIHGRQGGFPGMLSKRRFNIVLIRKDKAVPLNSDSTNTQQINYEGKEVTLKFNL</sequence>
<protein>
    <submittedName>
        <fullName evidence="5">Glycoside hydrolase family 31 protein</fullName>
    </submittedName>
</protein>
<evidence type="ECO:0000256" key="3">
    <source>
        <dbReference type="SAM" id="SignalP"/>
    </source>
</evidence>
<gene>
    <name evidence="5" type="ORF">SNE25_04950</name>
</gene>
<dbReference type="InterPro" id="IPR011013">
    <property type="entry name" value="Gal_mutarotase_sf_dom"/>
</dbReference>
<dbReference type="SMART" id="SM00758">
    <property type="entry name" value="PA14"/>
    <property type="match status" value="1"/>
</dbReference>
<dbReference type="PROSITE" id="PS51820">
    <property type="entry name" value="PA14"/>
    <property type="match status" value="1"/>
</dbReference>
<dbReference type="InterPro" id="IPR037524">
    <property type="entry name" value="PA14/GLEYA"/>
</dbReference>
<dbReference type="PANTHER" id="PTHR43863">
    <property type="entry name" value="HYDROLASE, PUTATIVE (AFU_ORTHOLOGUE AFUA_1G03140)-RELATED"/>
    <property type="match status" value="1"/>
</dbReference>
<dbReference type="Gene3D" id="2.60.120.380">
    <property type="match status" value="1"/>
</dbReference>
<evidence type="ECO:0000256" key="1">
    <source>
        <dbReference type="ARBA" id="ARBA00007806"/>
    </source>
</evidence>
<name>A0ABZ0TQ11_9SPHI</name>
<feature type="domain" description="PA14" evidence="4">
    <location>
        <begin position="229"/>
        <end position="370"/>
    </location>
</feature>
<keyword evidence="3" id="KW-0732">Signal</keyword>
<accession>A0ABZ0TQ11</accession>
<dbReference type="CDD" id="cd06591">
    <property type="entry name" value="GH31_xylosidase_XylS"/>
    <property type="match status" value="1"/>
</dbReference>
<dbReference type="Pfam" id="PF01055">
    <property type="entry name" value="Glyco_hydro_31_2nd"/>
    <property type="match status" value="1"/>
</dbReference>
<evidence type="ECO:0000256" key="2">
    <source>
        <dbReference type="RuleBase" id="RU361185"/>
    </source>
</evidence>
<dbReference type="SUPFAM" id="SSF56988">
    <property type="entry name" value="Anthrax protective antigen"/>
    <property type="match status" value="1"/>
</dbReference>
<evidence type="ECO:0000313" key="6">
    <source>
        <dbReference type="Proteomes" id="UP001324380"/>
    </source>
</evidence>
<dbReference type="RefSeq" id="WP_321563980.1">
    <property type="nucleotide sequence ID" value="NZ_CP139558.1"/>
</dbReference>
<evidence type="ECO:0000259" key="4">
    <source>
        <dbReference type="PROSITE" id="PS51820"/>
    </source>
</evidence>
<keyword evidence="2 5" id="KW-0378">Hydrolase</keyword>
<dbReference type="Pfam" id="PF21365">
    <property type="entry name" value="Glyco_hydro_31_3rd"/>
    <property type="match status" value="1"/>
</dbReference>
<proteinExistence type="inferred from homology"/>